<organism evidence="16 17">
    <name type="scientific">Inmirania thermothiophila</name>
    <dbReference type="NCBI Taxonomy" id="1750597"/>
    <lineage>
        <taxon>Bacteria</taxon>
        <taxon>Pseudomonadati</taxon>
        <taxon>Pseudomonadota</taxon>
        <taxon>Gammaproteobacteria</taxon>
        <taxon>Chromatiales</taxon>
        <taxon>Ectothiorhodospiraceae</taxon>
        <taxon>Inmirania</taxon>
    </lineage>
</organism>
<dbReference type="UniPathway" id="UPA00251">
    <property type="reaction ID" value="UER00324"/>
</dbReference>
<dbReference type="InterPro" id="IPR005265">
    <property type="entry name" value="HemJ-like"/>
</dbReference>
<feature type="transmembrane region" description="Helical" evidence="14">
    <location>
        <begin position="6"/>
        <end position="27"/>
    </location>
</feature>
<dbReference type="EMBL" id="RJVI01000001">
    <property type="protein sequence ID" value="ROR34695.1"/>
    <property type="molecule type" value="Genomic_DNA"/>
</dbReference>
<evidence type="ECO:0000256" key="14">
    <source>
        <dbReference type="HAMAP-Rule" id="MF_02239"/>
    </source>
</evidence>
<evidence type="ECO:0000256" key="8">
    <source>
        <dbReference type="ARBA" id="ARBA00022723"/>
    </source>
</evidence>
<evidence type="ECO:0000313" key="17">
    <source>
        <dbReference type="Proteomes" id="UP000276634"/>
    </source>
</evidence>
<feature type="binding site" description="axial binding residue" evidence="14">
    <location>
        <position position="8"/>
    </location>
    <ligand>
        <name>heme</name>
        <dbReference type="ChEBI" id="CHEBI:30413"/>
    </ligand>
    <ligandPart>
        <name>Fe</name>
        <dbReference type="ChEBI" id="CHEBI:18248"/>
    </ligandPart>
</feature>
<keyword evidence="9 14" id="KW-1133">Transmembrane helix</keyword>
<feature type="transmembrane region" description="Helical" evidence="14">
    <location>
        <begin position="48"/>
        <end position="69"/>
    </location>
</feature>
<keyword evidence="8 14" id="KW-0479">Metal-binding</keyword>
<keyword evidence="5 14" id="KW-1003">Cell membrane</keyword>
<evidence type="ECO:0000256" key="2">
    <source>
        <dbReference type="ARBA" id="ARBA00005073"/>
    </source>
</evidence>
<evidence type="ECO:0000256" key="1">
    <source>
        <dbReference type="ARBA" id="ARBA00004651"/>
    </source>
</evidence>
<comment type="similarity">
    <text evidence="3 14 15">Belongs to the HemJ family.</text>
</comment>
<keyword evidence="10 14" id="KW-0560">Oxidoreductase</keyword>
<dbReference type="PANTHER" id="PTHR40255">
    <property type="entry name" value="UPF0093 MEMBRANE PROTEIN SLR1790"/>
    <property type="match status" value="1"/>
</dbReference>
<feature type="transmembrane region" description="Helical" evidence="14">
    <location>
        <begin position="116"/>
        <end position="138"/>
    </location>
</feature>
<dbReference type="OrthoDB" id="9800824at2"/>
<comment type="function">
    <text evidence="14 15">Catalyzes the oxidation of protoporphyrinogen IX to protoporphyrin IX.</text>
</comment>
<comment type="subunit">
    <text evidence="14">Homodimer.</text>
</comment>
<dbReference type="EC" id="1.3.99.-" evidence="14 15"/>
<evidence type="ECO:0000256" key="6">
    <source>
        <dbReference type="ARBA" id="ARBA00022617"/>
    </source>
</evidence>
<evidence type="ECO:0000256" key="13">
    <source>
        <dbReference type="ARBA" id="ARBA00048390"/>
    </source>
</evidence>
<evidence type="ECO:0000256" key="7">
    <source>
        <dbReference type="ARBA" id="ARBA00022692"/>
    </source>
</evidence>
<evidence type="ECO:0000256" key="10">
    <source>
        <dbReference type="ARBA" id="ARBA00023002"/>
    </source>
</evidence>
<protein>
    <recommendedName>
        <fullName evidence="4 14">Protoporphyrinogen IX oxidase</fullName>
        <shortName evidence="14">PPO</shortName>
        <ecNumber evidence="14 15">1.3.99.-</ecNumber>
    </recommendedName>
</protein>
<comment type="subcellular location">
    <subcellularLocation>
        <location evidence="1 14">Cell membrane</location>
        <topology evidence="1 14">Multi-pass membrane protein</topology>
    </subcellularLocation>
</comment>
<name>A0A3N1Y7E9_9GAMM</name>
<feature type="transmembrane region" description="Helical" evidence="14">
    <location>
        <begin position="81"/>
        <end position="104"/>
    </location>
</feature>
<evidence type="ECO:0000256" key="11">
    <source>
        <dbReference type="ARBA" id="ARBA00023004"/>
    </source>
</evidence>
<evidence type="ECO:0000256" key="15">
    <source>
        <dbReference type="PIRNR" id="PIRNR004638"/>
    </source>
</evidence>
<comment type="caution">
    <text evidence="16">The sequence shown here is derived from an EMBL/GenBank/DDBJ whole genome shotgun (WGS) entry which is preliminary data.</text>
</comment>
<dbReference type="PIRSF" id="PIRSF004638">
    <property type="entry name" value="UCP004638"/>
    <property type="match status" value="1"/>
</dbReference>
<gene>
    <name evidence="16" type="ORF">EDC57_0597</name>
</gene>
<evidence type="ECO:0000313" key="16">
    <source>
        <dbReference type="EMBL" id="ROR34695.1"/>
    </source>
</evidence>
<evidence type="ECO:0000256" key="3">
    <source>
        <dbReference type="ARBA" id="ARBA00006501"/>
    </source>
</evidence>
<evidence type="ECO:0000256" key="12">
    <source>
        <dbReference type="ARBA" id="ARBA00023136"/>
    </source>
</evidence>
<comment type="pathway">
    <text evidence="2 14 15">Porphyrin-containing compound metabolism; protoporphyrin-IX biosynthesis; protoporphyrin-IX from protoporphyrinogen-IX: step 1/1.</text>
</comment>
<dbReference type="GO" id="GO:0005886">
    <property type="term" value="C:plasma membrane"/>
    <property type="evidence" value="ECO:0007669"/>
    <property type="project" value="UniProtKB-SubCell"/>
</dbReference>
<dbReference type="AlphaFoldDB" id="A0A3N1Y7E9"/>
<dbReference type="PANTHER" id="PTHR40255:SF1">
    <property type="entry name" value="PROTOPORPHYRINOGEN IX OXIDASE"/>
    <property type="match status" value="1"/>
</dbReference>
<evidence type="ECO:0000256" key="5">
    <source>
        <dbReference type="ARBA" id="ARBA00022475"/>
    </source>
</evidence>
<keyword evidence="17" id="KW-1185">Reference proteome</keyword>
<keyword evidence="7 14" id="KW-0812">Transmembrane</keyword>
<dbReference type="HAMAP" id="MF_02239">
    <property type="entry name" value="HemJ"/>
    <property type="match status" value="1"/>
</dbReference>
<dbReference type="Pfam" id="PF03653">
    <property type="entry name" value="UPF0093"/>
    <property type="match status" value="1"/>
</dbReference>
<comment type="catalytic activity">
    <reaction evidence="13 14 15">
        <text>protoporphyrinogen IX + 3 A = protoporphyrin IX + 3 AH2</text>
        <dbReference type="Rhea" id="RHEA:62000"/>
        <dbReference type="ChEBI" id="CHEBI:13193"/>
        <dbReference type="ChEBI" id="CHEBI:17499"/>
        <dbReference type="ChEBI" id="CHEBI:57306"/>
        <dbReference type="ChEBI" id="CHEBI:57307"/>
    </reaction>
</comment>
<dbReference type="GO" id="GO:0046872">
    <property type="term" value="F:metal ion binding"/>
    <property type="evidence" value="ECO:0007669"/>
    <property type="project" value="UniProtKB-UniRule"/>
</dbReference>
<evidence type="ECO:0000256" key="4">
    <source>
        <dbReference type="ARBA" id="ARBA00017504"/>
    </source>
</evidence>
<evidence type="ECO:0000256" key="9">
    <source>
        <dbReference type="ARBA" id="ARBA00022989"/>
    </source>
</evidence>
<feature type="binding site" description="axial binding residue" evidence="14">
    <location>
        <position position="85"/>
    </location>
    <ligand>
        <name>heme</name>
        <dbReference type="ChEBI" id="CHEBI:30413"/>
    </ligand>
    <ligandPart>
        <name>Fe</name>
        <dbReference type="ChEBI" id="CHEBI:18248"/>
    </ligandPart>
</feature>
<sequence length="141" mass="16349">MLWIKALHIIFMVTWFAGLFYLPRLFVYHALCEDEPGRARFKVMERKLFWAITTPGAVLTVVFGLWLLADYAWAAYRHSGWLHAKLALVAGLVAYHVWCGKLVADFAADRNRHGHVFYRWFNEVPVLFLVGIVILVVVKPF</sequence>
<comment type="cofactor">
    <cofactor evidence="14 15">
        <name>heme b</name>
        <dbReference type="ChEBI" id="CHEBI:60344"/>
    </cofactor>
    <text evidence="14 15">Binds 1 heme b (iron(II)-protoporphyrin IX) group per subunit.</text>
</comment>
<accession>A0A3N1Y7E9</accession>
<proteinExistence type="inferred from homology"/>
<keyword evidence="6 14" id="KW-0349">Heme</keyword>
<dbReference type="NCBIfam" id="TIGR00701">
    <property type="entry name" value="protoporphyrinogen oxidase HemJ"/>
    <property type="match status" value="1"/>
</dbReference>
<dbReference type="GO" id="GO:0070818">
    <property type="term" value="F:protoporphyrinogen oxidase activity"/>
    <property type="evidence" value="ECO:0007669"/>
    <property type="project" value="UniProtKB-UniRule"/>
</dbReference>
<dbReference type="GO" id="GO:0006782">
    <property type="term" value="P:protoporphyrinogen IX biosynthetic process"/>
    <property type="evidence" value="ECO:0007669"/>
    <property type="project" value="UniProtKB-UniRule"/>
</dbReference>
<dbReference type="RefSeq" id="WP_123400080.1">
    <property type="nucleotide sequence ID" value="NZ_RJVI01000001.1"/>
</dbReference>
<reference evidence="16 17" key="1">
    <citation type="submission" date="2018-11" db="EMBL/GenBank/DDBJ databases">
        <title>Genomic Encyclopedia of Type Strains, Phase IV (KMG-IV): sequencing the most valuable type-strain genomes for metagenomic binning, comparative biology and taxonomic classification.</title>
        <authorList>
            <person name="Goeker M."/>
        </authorList>
    </citation>
    <scope>NUCLEOTIDE SEQUENCE [LARGE SCALE GENOMIC DNA]</scope>
    <source>
        <strain evidence="16 17">DSM 100275</strain>
    </source>
</reference>
<keyword evidence="12 14" id="KW-0472">Membrane</keyword>
<dbReference type="Proteomes" id="UP000276634">
    <property type="component" value="Unassembled WGS sequence"/>
</dbReference>
<keyword evidence="11 14" id="KW-0408">Iron</keyword>